<name>B3VFX5_9CAUD</name>
<evidence type="ECO:0000313" key="1">
    <source>
        <dbReference type="EMBL" id="ACE79752.1"/>
    </source>
</evidence>
<evidence type="ECO:0000313" key="2">
    <source>
        <dbReference type="Proteomes" id="UP000001724"/>
    </source>
</evidence>
<proteinExistence type="predicted"/>
<keyword evidence="2" id="KW-1185">Reference proteome</keyword>
<gene>
    <name evidence="1" type="ORF">KBG_4</name>
</gene>
<protein>
    <submittedName>
        <fullName evidence="1">Uncharacterized protein</fullName>
    </submittedName>
</protein>
<dbReference type="EMBL" id="EU744248">
    <property type="protein sequence ID" value="ACE79752.1"/>
    <property type="molecule type" value="Genomic_DNA"/>
</dbReference>
<accession>B3VFX5</accession>
<dbReference type="OrthoDB" id="32107at10239"/>
<dbReference type="Proteomes" id="UP000001724">
    <property type="component" value="Segment"/>
</dbReference>
<reference evidence="1 2" key="1">
    <citation type="submission" date="2008-05" db="EMBL/GenBank/DDBJ databases">
        <authorList>
            <person name="Germane K.L."/>
            <person name="Pedulla M.L."/>
            <person name="Houtz J.M."/>
            <person name="Miake-Lye S."/>
            <person name="Weber R.J."/>
            <person name="Chambers R.A."/>
            <person name="Jacobs-Sera D."/>
            <person name="Hendrix R.W."/>
            <person name="Hatfull G.F."/>
        </authorList>
    </citation>
    <scope>NUCLEOTIDE SEQUENCE [LARGE SCALE GENOMIC DNA]</scope>
</reference>
<dbReference type="RefSeq" id="YP_001994462.1">
    <property type="nucleotide sequence ID" value="NC_011019.1"/>
</dbReference>
<organism evidence="1 2">
    <name type="scientific">Mycobacterium phage KBG</name>
    <dbReference type="NCBI Taxonomy" id="2914011"/>
    <lineage>
        <taxon>Viruses</taxon>
        <taxon>Duplodnaviria</taxon>
        <taxon>Heunggongvirae</taxon>
        <taxon>Uroviricota</taxon>
        <taxon>Caudoviricetes</taxon>
        <taxon>Fromanvirus</taxon>
        <taxon>Fromanvirus KBG</taxon>
    </lineage>
</organism>
<dbReference type="KEGG" id="vg:6417508"/>
<sequence length="104" mass="11754">MPKEHIRYANTIYSDELDDDGFRKYEGATGVDLSVKWGNATPSGTRLLTVPEDKDVFLSLKFFGDSPTNPSDADYHEIQLSRREVNTFIEVLRKARNQAFGPDA</sequence>
<dbReference type="GeneID" id="6417508"/>